<evidence type="ECO:0000256" key="6">
    <source>
        <dbReference type="ARBA" id="ARBA00022801"/>
    </source>
</evidence>
<keyword evidence="6 11" id="KW-0378">Hydrolase</keyword>
<dbReference type="PANTHER" id="PTHR21327">
    <property type="entry name" value="GTP CYCLOHYDROLASE II-RELATED"/>
    <property type="match status" value="1"/>
</dbReference>
<evidence type="ECO:0000256" key="5">
    <source>
        <dbReference type="ARBA" id="ARBA00022741"/>
    </source>
</evidence>
<keyword evidence="4 11" id="KW-0479">Metal-binding</keyword>
<feature type="domain" description="Bacterial bifunctional deaminase-reductase C-terminal" evidence="13">
    <location>
        <begin position="231"/>
        <end position="404"/>
    </location>
</feature>
<feature type="active site" description="Proton acceptor" evidence="11">
    <location>
        <position position="132"/>
    </location>
</feature>
<evidence type="ECO:0000256" key="4">
    <source>
        <dbReference type="ARBA" id="ARBA00022723"/>
    </source>
</evidence>
<dbReference type="FunFam" id="3.40.50.10990:FF:000001">
    <property type="entry name" value="Riboflavin biosynthesis protein RibBA"/>
    <property type="match status" value="1"/>
</dbReference>
<dbReference type="InterPro" id="IPR000926">
    <property type="entry name" value="RibA"/>
</dbReference>
<dbReference type="InterPro" id="IPR024072">
    <property type="entry name" value="DHFR-like_dom_sf"/>
</dbReference>
<feature type="binding site" evidence="11">
    <location>
        <position position="72"/>
    </location>
    <ligand>
        <name>Zn(2+)</name>
        <dbReference type="ChEBI" id="CHEBI:29105"/>
        <note>catalytic</note>
    </ligand>
</feature>
<evidence type="ECO:0000256" key="8">
    <source>
        <dbReference type="ARBA" id="ARBA00023134"/>
    </source>
</evidence>
<comment type="cofactor">
    <cofactor evidence="11">
        <name>Zn(2+)</name>
        <dbReference type="ChEBI" id="CHEBI:29105"/>
    </cofactor>
    <text evidence="11">Binds 1 zinc ion per subunit.</text>
</comment>
<dbReference type="Gene3D" id="3.40.430.10">
    <property type="entry name" value="Dihydrofolate Reductase, subunit A"/>
    <property type="match status" value="1"/>
</dbReference>
<feature type="binding site" evidence="11">
    <location>
        <position position="75"/>
    </location>
    <ligand>
        <name>GTP</name>
        <dbReference type="ChEBI" id="CHEBI:37565"/>
    </ligand>
</feature>
<dbReference type="RefSeq" id="WP_102162271.1">
    <property type="nucleotide sequence ID" value="NZ_PNFZ01000004.1"/>
</dbReference>
<comment type="similarity">
    <text evidence="11">Belongs to the GTP cyclohydrolase II family.</text>
</comment>
<evidence type="ECO:0000256" key="10">
    <source>
        <dbReference type="ARBA" id="ARBA00049295"/>
    </source>
</evidence>
<dbReference type="NCBIfam" id="TIGR00505">
    <property type="entry name" value="ribA"/>
    <property type="match status" value="1"/>
</dbReference>
<dbReference type="Pfam" id="PF00925">
    <property type="entry name" value="GTP_cyclohydro2"/>
    <property type="match status" value="1"/>
</dbReference>
<dbReference type="OrthoDB" id="9793111at2"/>
<dbReference type="InterPro" id="IPR002734">
    <property type="entry name" value="RibDG_C"/>
</dbReference>
<dbReference type="PANTHER" id="PTHR21327:SF18">
    <property type="entry name" value="3,4-DIHYDROXY-2-BUTANONE 4-PHOSPHATE SYNTHASE"/>
    <property type="match status" value="1"/>
</dbReference>
<evidence type="ECO:0000256" key="2">
    <source>
        <dbReference type="ARBA" id="ARBA00005520"/>
    </source>
</evidence>
<name>A0A2N6PGX1_9MICO</name>
<comment type="caution">
    <text evidence="14">The sequence shown here is derived from an EMBL/GenBank/DDBJ whole genome shotgun (WGS) entry which is preliminary data.</text>
</comment>
<evidence type="ECO:0000256" key="11">
    <source>
        <dbReference type="HAMAP-Rule" id="MF_00179"/>
    </source>
</evidence>
<dbReference type="GO" id="GO:0008686">
    <property type="term" value="F:3,4-dihydroxy-2-butanone-4-phosphate synthase activity"/>
    <property type="evidence" value="ECO:0007669"/>
    <property type="project" value="TreeGrafter"/>
</dbReference>
<evidence type="ECO:0000313" key="15">
    <source>
        <dbReference type="Proteomes" id="UP000235703"/>
    </source>
</evidence>
<dbReference type="GO" id="GO:0009231">
    <property type="term" value="P:riboflavin biosynthetic process"/>
    <property type="evidence" value="ECO:0007669"/>
    <property type="project" value="UniProtKB-UniRule"/>
</dbReference>
<dbReference type="HAMAP" id="MF_00179">
    <property type="entry name" value="RibA"/>
    <property type="match status" value="1"/>
</dbReference>
<comment type="similarity">
    <text evidence="2">In the N-terminal section; belongs to the DHBP synthase family.</text>
</comment>
<dbReference type="Gene3D" id="3.40.50.10990">
    <property type="entry name" value="GTP cyclohydrolase II"/>
    <property type="match status" value="1"/>
</dbReference>
<dbReference type="NCBIfam" id="NF001591">
    <property type="entry name" value="PRK00393.1"/>
    <property type="match status" value="1"/>
</dbReference>
<feature type="active site" description="Nucleophile" evidence="11">
    <location>
        <position position="134"/>
    </location>
</feature>
<reference evidence="14 15" key="1">
    <citation type="submission" date="2017-09" db="EMBL/GenBank/DDBJ databases">
        <title>Bacterial strain isolated from the female urinary microbiota.</title>
        <authorList>
            <person name="Thomas-White K."/>
            <person name="Kumar N."/>
            <person name="Forster S."/>
            <person name="Putonti C."/>
            <person name="Lawley T."/>
            <person name="Wolfe A.J."/>
        </authorList>
    </citation>
    <scope>NUCLEOTIDE SEQUENCE [LARGE SCALE GENOMIC DNA]</scope>
    <source>
        <strain evidence="14 15">UMB0680</strain>
    </source>
</reference>
<dbReference type="Proteomes" id="UP000235703">
    <property type="component" value="Unassembled WGS sequence"/>
</dbReference>
<dbReference type="InterPro" id="IPR032677">
    <property type="entry name" value="GTP_cyclohydro_II"/>
</dbReference>
<gene>
    <name evidence="11 14" type="primary">ribA</name>
    <name evidence="14" type="ORF">CJ198_08910</name>
</gene>
<feature type="binding site" evidence="11">
    <location>
        <position position="155"/>
    </location>
    <ligand>
        <name>GTP</name>
        <dbReference type="ChEBI" id="CHEBI:37565"/>
    </ligand>
</feature>
<keyword evidence="15" id="KW-1185">Reference proteome</keyword>
<dbReference type="GO" id="GO:0005525">
    <property type="term" value="F:GTP binding"/>
    <property type="evidence" value="ECO:0007669"/>
    <property type="project" value="UniProtKB-KW"/>
</dbReference>
<dbReference type="Pfam" id="PF01872">
    <property type="entry name" value="RibD_C"/>
    <property type="match status" value="1"/>
</dbReference>
<feature type="binding site" evidence="11">
    <location>
        <begin position="98"/>
        <end position="100"/>
    </location>
    <ligand>
        <name>GTP</name>
        <dbReference type="ChEBI" id="CHEBI:37565"/>
    </ligand>
</feature>
<dbReference type="InterPro" id="IPR036144">
    <property type="entry name" value="RibA-like_sf"/>
</dbReference>
<organism evidence="14 15">
    <name type="scientific">Brevibacterium luteolum</name>
    <dbReference type="NCBI Taxonomy" id="199591"/>
    <lineage>
        <taxon>Bacteria</taxon>
        <taxon>Bacillati</taxon>
        <taxon>Actinomycetota</taxon>
        <taxon>Actinomycetes</taxon>
        <taxon>Micrococcales</taxon>
        <taxon>Brevibacteriaceae</taxon>
        <taxon>Brevibacterium</taxon>
    </lineage>
</organism>
<evidence type="ECO:0000259" key="12">
    <source>
        <dbReference type="Pfam" id="PF00925"/>
    </source>
</evidence>
<feature type="binding site" evidence="11">
    <location>
        <position position="160"/>
    </location>
    <ligand>
        <name>GTP</name>
        <dbReference type="ChEBI" id="CHEBI:37565"/>
    </ligand>
</feature>
<dbReference type="CDD" id="cd00641">
    <property type="entry name" value="GTP_cyclohydro2"/>
    <property type="match status" value="1"/>
</dbReference>
<feature type="binding site" evidence="11">
    <location>
        <position position="120"/>
    </location>
    <ligand>
        <name>GTP</name>
        <dbReference type="ChEBI" id="CHEBI:37565"/>
    </ligand>
</feature>
<dbReference type="GO" id="GO:0003935">
    <property type="term" value="F:GTP cyclohydrolase II activity"/>
    <property type="evidence" value="ECO:0007669"/>
    <property type="project" value="UniProtKB-UniRule"/>
</dbReference>
<evidence type="ECO:0000256" key="7">
    <source>
        <dbReference type="ARBA" id="ARBA00022833"/>
    </source>
</evidence>
<dbReference type="SUPFAM" id="SSF53597">
    <property type="entry name" value="Dihydrofolate reductase-like"/>
    <property type="match status" value="1"/>
</dbReference>
<comment type="pathway">
    <text evidence="1 11">Cofactor biosynthesis; riboflavin biosynthesis; 5-amino-6-(D-ribitylamino)uracil from GTP: step 1/4.</text>
</comment>
<evidence type="ECO:0000256" key="3">
    <source>
        <dbReference type="ARBA" id="ARBA00022619"/>
    </source>
</evidence>
<dbReference type="GO" id="GO:0005829">
    <property type="term" value="C:cytosol"/>
    <property type="evidence" value="ECO:0007669"/>
    <property type="project" value="TreeGrafter"/>
</dbReference>
<feature type="domain" description="GTP cyclohydrolase II" evidence="12">
    <location>
        <begin position="14"/>
        <end position="174"/>
    </location>
</feature>
<feature type="binding site" evidence="11">
    <location>
        <begin position="54"/>
        <end position="58"/>
    </location>
    <ligand>
        <name>GTP</name>
        <dbReference type="ChEBI" id="CHEBI:37565"/>
    </ligand>
</feature>
<proteinExistence type="inferred from homology"/>
<feature type="binding site" evidence="11">
    <location>
        <position position="70"/>
    </location>
    <ligand>
        <name>Zn(2+)</name>
        <dbReference type="ChEBI" id="CHEBI:29105"/>
        <note>catalytic</note>
    </ligand>
</feature>
<dbReference type="UniPathway" id="UPA00275">
    <property type="reaction ID" value="UER00400"/>
</dbReference>
<protein>
    <recommendedName>
        <fullName evidence="11">GTP cyclohydrolase-2</fullName>
        <ecNumber evidence="11">3.5.4.25</ecNumber>
    </recommendedName>
    <alternativeName>
        <fullName evidence="11">GTP cyclohydrolase II</fullName>
    </alternativeName>
</protein>
<dbReference type="GO" id="GO:0008703">
    <property type="term" value="F:5-amino-6-(5-phosphoribosylamino)uracil reductase activity"/>
    <property type="evidence" value="ECO:0007669"/>
    <property type="project" value="InterPro"/>
</dbReference>
<keyword evidence="7 11" id="KW-0862">Zinc</keyword>
<dbReference type="AlphaFoldDB" id="A0A2N6PGX1"/>
<evidence type="ECO:0000256" key="9">
    <source>
        <dbReference type="ARBA" id="ARBA00043932"/>
    </source>
</evidence>
<evidence type="ECO:0000313" key="14">
    <source>
        <dbReference type="EMBL" id="PMB97927.1"/>
    </source>
</evidence>
<comment type="catalytic activity">
    <reaction evidence="10 11">
        <text>GTP + 4 H2O = 2,5-diamino-6-hydroxy-4-(5-phosphoribosylamino)-pyrimidine + formate + 2 phosphate + 3 H(+)</text>
        <dbReference type="Rhea" id="RHEA:23704"/>
        <dbReference type="ChEBI" id="CHEBI:15377"/>
        <dbReference type="ChEBI" id="CHEBI:15378"/>
        <dbReference type="ChEBI" id="CHEBI:15740"/>
        <dbReference type="ChEBI" id="CHEBI:37565"/>
        <dbReference type="ChEBI" id="CHEBI:43474"/>
        <dbReference type="ChEBI" id="CHEBI:58614"/>
        <dbReference type="EC" id="3.5.4.25"/>
    </reaction>
</comment>
<dbReference type="GO" id="GO:0008270">
    <property type="term" value="F:zinc ion binding"/>
    <property type="evidence" value="ECO:0007669"/>
    <property type="project" value="UniProtKB-UniRule"/>
</dbReference>
<keyword evidence="3 11" id="KW-0686">Riboflavin biosynthesis</keyword>
<evidence type="ECO:0000259" key="13">
    <source>
        <dbReference type="Pfam" id="PF01872"/>
    </source>
</evidence>
<keyword evidence="8 11" id="KW-0342">GTP-binding</keyword>
<dbReference type="SUPFAM" id="SSF142695">
    <property type="entry name" value="RibA-like"/>
    <property type="match status" value="1"/>
</dbReference>
<sequence length="451" mass="46960">MAISESGTALHQRARTMLPTDHGVFTTYAFDAAGTTHVAMVAGDPSAATAPLVRMHSECLTGDALGSHRCDCGDQLQAALAAIADAGCGVLLYLRGHEGRGIGLGPKLEAYELQDAGLDTVDANRRLGLPDDARDYTAAAQMLEALGIARVRLLSSNPTKAAALEALGIEVIERRMLPVADRPENAGYLDTKRRRMHHDRPRAVPEVPVAAAQATGTSGPDYAAITAGAEVVAQLAQSADGFIAARSGDAAFVSGEADRAHLHRLRAAVAAVVVGAQTVVADDPQLTVRAVDGENPVRVLLDPHARIPADRQVLTDGAARTLWLVGPAAEVPADLAGHVAVVRLPQTGGAPVSPEQVLAVVREQVPGAVLIEGGGRTVSDFLAAGVLDRLFLTLAPVLIGDGVPGLRFSGSPVMAEALRVPFRRHLFDADVCTEFVLSTAAQQHTSGLLES</sequence>
<comment type="function">
    <text evidence="9 11">Catalyzes the conversion of GTP to 2,5-diamino-6-ribosylamino-4(3H)-pyrimidinone 5'-phosphate (DARP), formate and pyrophosphate.</text>
</comment>
<dbReference type="EMBL" id="PNFZ01000004">
    <property type="protein sequence ID" value="PMB97927.1"/>
    <property type="molecule type" value="Genomic_DNA"/>
</dbReference>
<evidence type="ECO:0000256" key="1">
    <source>
        <dbReference type="ARBA" id="ARBA00004853"/>
    </source>
</evidence>
<feature type="binding site" evidence="11">
    <location>
        <position position="59"/>
    </location>
    <ligand>
        <name>Zn(2+)</name>
        <dbReference type="ChEBI" id="CHEBI:29105"/>
        <note>catalytic</note>
    </ligand>
</feature>
<keyword evidence="5 11" id="KW-0547">Nucleotide-binding</keyword>
<accession>A0A2N6PGX1</accession>
<dbReference type="EC" id="3.5.4.25" evidence="11"/>